<keyword evidence="4" id="KW-0731">Sigma factor</keyword>
<keyword evidence="3" id="KW-0805">Transcription regulation</keyword>
<gene>
    <name evidence="9" type="ORF">AB0I59_00375</name>
</gene>
<evidence type="ECO:0000256" key="5">
    <source>
        <dbReference type="ARBA" id="ARBA00023163"/>
    </source>
</evidence>
<protein>
    <submittedName>
        <fullName evidence="9">Sigma-70 family RNA polymerase sigma factor</fullName>
    </submittedName>
</protein>
<organism evidence="9 10">
    <name type="scientific">Microtetraspora glauca</name>
    <dbReference type="NCBI Taxonomy" id="1996"/>
    <lineage>
        <taxon>Bacteria</taxon>
        <taxon>Bacillati</taxon>
        <taxon>Actinomycetota</taxon>
        <taxon>Actinomycetes</taxon>
        <taxon>Streptosporangiales</taxon>
        <taxon>Streptosporangiaceae</taxon>
        <taxon>Microtetraspora</taxon>
    </lineage>
</organism>
<evidence type="ECO:0000313" key="10">
    <source>
        <dbReference type="Proteomes" id="UP001551675"/>
    </source>
</evidence>
<dbReference type="Pfam" id="PF12680">
    <property type="entry name" value="SnoaL_2"/>
    <property type="match status" value="1"/>
</dbReference>
<proteinExistence type="inferred from homology"/>
<feature type="domain" description="RNA polymerase sigma factor 70 region 4 type 2" evidence="7">
    <location>
        <begin position="144"/>
        <end position="196"/>
    </location>
</feature>
<dbReference type="InterPro" id="IPR013249">
    <property type="entry name" value="RNA_pol_sigma70_r4_t2"/>
</dbReference>
<evidence type="ECO:0000259" key="8">
    <source>
        <dbReference type="Pfam" id="PF12680"/>
    </source>
</evidence>
<accession>A0ABV3G615</accession>
<keyword evidence="10" id="KW-1185">Reference proteome</keyword>
<dbReference type="NCBIfam" id="TIGR02937">
    <property type="entry name" value="sigma70-ECF"/>
    <property type="match status" value="1"/>
</dbReference>
<dbReference type="InterPro" id="IPR014305">
    <property type="entry name" value="RNA_pol_sigma-G_actinobac"/>
</dbReference>
<dbReference type="PANTHER" id="PTHR30173">
    <property type="entry name" value="SIGMA 19 FACTOR"/>
    <property type="match status" value="1"/>
</dbReference>
<sequence>MTALSAADDAGSVPRRDSGEMDLEQFRVELGGYCYRMLGSAFEMEDAVQETLVRAWRSLDRFDEARGPLRSWLYTIATNICLDMLRSAQRRARAMDLGPSAQAGPDLGVPLPQNMWLEPIPDGRVLPAGGDPAELTARRETIRLAFVAALQHLPPRQRAVLILRDVLSWKADEVARLLGSTVASVTSALQRARATLKTIEIAPAEPVQPTDQAQRRLLARYCEAFERYDVETLVSLLHEDATMSMPPFSWWLRGRAEIRRALLAAGRPCEGARLVPTVANGSPAFGQYRPSGPGGHLQPFALIVVELSGGLINETTTYLDAERLFPLFDLPPLPPPSADSFSDRSG</sequence>
<dbReference type="Pfam" id="PF08281">
    <property type="entry name" value="Sigma70_r4_2"/>
    <property type="match status" value="1"/>
</dbReference>
<dbReference type="Gene3D" id="3.10.450.50">
    <property type="match status" value="1"/>
</dbReference>
<comment type="subunit">
    <text evidence="2">Interacts transiently with the RNA polymerase catalytic core formed by RpoA, RpoB, RpoC and RpoZ (2 alpha, 1 beta, 1 beta' and 1 omega subunit) to form the RNA polymerase holoenzyme that can initiate transcription.</text>
</comment>
<feature type="domain" description="SnoaL-like" evidence="8">
    <location>
        <begin position="219"/>
        <end position="295"/>
    </location>
</feature>
<dbReference type="InterPro" id="IPR014284">
    <property type="entry name" value="RNA_pol_sigma-70_dom"/>
</dbReference>
<evidence type="ECO:0000256" key="1">
    <source>
        <dbReference type="ARBA" id="ARBA00010641"/>
    </source>
</evidence>
<dbReference type="Proteomes" id="UP001551675">
    <property type="component" value="Unassembled WGS sequence"/>
</dbReference>
<dbReference type="InterPro" id="IPR013324">
    <property type="entry name" value="RNA_pol_sigma_r3/r4-like"/>
</dbReference>
<evidence type="ECO:0000259" key="6">
    <source>
        <dbReference type="Pfam" id="PF04542"/>
    </source>
</evidence>
<comment type="similarity">
    <text evidence="1">Belongs to the sigma-70 factor family. ECF subfamily.</text>
</comment>
<reference evidence="9 10" key="1">
    <citation type="submission" date="2024-06" db="EMBL/GenBank/DDBJ databases">
        <title>The Natural Products Discovery Center: Release of the First 8490 Sequenced Strains for Exploring Actinobacteria Biosynthetic Diversity.</title>
        <authorList>
            <person name="Kalkreuter E."/>
            <person name="Kautsar S.A."/>
            <person name="Yang D."/>
            <person name="Bader C.D."/>
            <person name="Teijaro C.N."/>
            <person name="Fluegel L."/>
            <person name="Davis C.M."/>
            <person name="Simpson J.R."/>
            <person name="Lauterbach L."/>
            <person name="Steele A.D."/>
            <person name="Gui C."/>
            <person name="Meng S."/>
            <person name="Li G."/>
            <person name="Viehrig K."/>
            <person name="Ye F."/>
            <person name="Su P."/>
            <person name="Kiefer A.F."/>
            <person name="Nichols A."/>
            <person name="Cepeda A.J."/>
            <person name="Yan W."/>
            <person name="Fan B."/>
            <person name="Jiang Y."/>
            <person name="Adhikari A."/>
            <person name="Zheng C.-J."/>
            <person name="Schuster L."/>
            <person name="Cowan T.M."/>
            <person name="Smanski M.J."/>
            <person name="Chevrette M.G."/>
            <person name="De Carvalho L.P.S."/>
            <person name="Shen B."/>
        </authorList>
    </citation>
    <scope>NUCLEOTIDE SEQUENCE [LARGE SCALE GENOMIC DNA]</scope>
    <source>
        <strain evidence="9 10">NPDC050100</strain>
    </source>
</reference>
<dbReference type="InterPro" id="IPR037401">
    <property type="entry name" value="SnoaL-like"/>
</dbReference>
<dbReference type="SUPFAM" id="SSF88659">
    <property type="entry name" value="Sigma3 and sigma4 domains of RNA polymerase sigma factors"/>
    <property type="match status" value="1"/>
</dbReference>
<dbReference type="EMBL" id="JBFALK010000001">
    <property type="protein sequence ID" value="MEV0967057.1"/>
    <property type="molecule type" value="Genomic_DNA"/>
</dbReference>
<keyword evidence="5" id="KW-0804">Transcription</keyword>
<evidence type="ECO:0000256" key="2">
    <source>
        <dbReference type="ARBA" id="ARBA00011344"/>
    </source>
</evidence>
<dbReference type="Pfam" id="PF04542">
    <property type="entry name" value="Sigma70_r2"/>
    <property type="match status" value="1"/>
</dbReference>
<feature type="domain" description="RNA polymerase sigma-70 region 2" evidence="6">
    <location>
        <begin position="29"/>
        <end position="91"/>
    </location>
</feature>
<dbReference type="CDD" id="cd06171">
    <property type="entry name" value="Sigma70_r4"/>
    <property type="match status" value="1"/>
</dbReference>
<dbReference type="NCBIfam" id="TIGR02960">
    <property type="entry name" value="SigX5"/>
    <property type="match status" value="1"/>
</dbReference>
<dbReference type="SUPFAM" id="SSF54427">
    <property type="entry name" value="NTF2-like"/>
    <property type="match status" value="1"/>
</dbReference>
<dbReference type="SUPFAM" id="SSF88946">
    <property type="entry name" value="Sigma2 domain of RNA polymerase sigma factors"/>
    <property type="match status" value="1"/>
</dbReference>
<dbReference type="PANTHER" id="PTHR30173:SF36">
    <property type="entry name" value="ECF RNA POLYMERASE SIGMA FACTOR SIGJ"/>
    <property type="match status" value="1"/>
</dbReference>
<dbReference type="InterPro" id="IPR036388">
    <property type="entry name" value="WH-like_DNA-bd_sf"/>
</dbReference>
<dbReference type="InterPro" id="IPR052704">
    <property type="entry name" value="ECF_Sigma-70_Domain"/>
</dbReference>
<dbReference type="InterPro" id="IPR013325">
    <property type="entry name" value="RNA_pol_sigma_r2"/>
</dbReference>
<dbReference type="InterPro" id="IPR032710">
    <property type="entry name" value="NTF2-like_dom_sf"/>
</dbReference>
<comment type="caution">
    <text evidence="9">The sequence shown here is derived from an EMBL/GenBank/DDBJ whole genome shotgun (WGS) entry which is preliminary data.</text>
</comment>
<dbReference type="RefSeq" id="WP_358128549.1">
    <property type="nucleotide sequence ID" value="NZ_JBFALK010000001.1"/>
</dbReference>
<evidence type="ECO:0000256" key="4">
    <source>
        <dbReference type="ARBA" id="ARBA00023082"/>
    </source>
</evidence>
<evidence type="ECO:0000259" key="7">
    <source>
        <dbReference type="Pfam" id="PF08281"/>
    </source>
</evidence>
<dbReference type="InterPro" id="IPR007627">
    <property type="entry name" value="RNA_pol_sigma70_r2"/>
</dbReference>
<evidence type="ECO:0000256" key="3">
    <source>
        <dbReference type="ARBA" id="ARBA00023015"/>
    </source>
</evidence>
<dbReference type="Gene3D" id="1.10.10.10">
    <property type="entry name" value="Winged helix-like DNA-binding domain superfamily/Winged helix DNA-binding domain"/>
    <property type="match status" value="1"/>
</dbReference>
<evidence type="ECO:0000313" key="9">
    <source>
        <dbReference type="EMBL" id="MEV0967057.1"/>
    </source>
</evidence>
<dbReference type="Gene3D" id="1.10.1740.10">
    <property type="match status" value="1"/>
</dbReference>
<name>A0ABV3G615_MICGL</name>
<dbReference type="NCBIfam" id="NF006089">
    <property type="entry name" value="PRK08241.1"/>
    <property type="match status" value="1"/>
</dbReference>